<dbReference type="AlphaFoldDB" id="A0AB39SIW0"/>
<evidence type="ECO:0000256" key="3">
    <source>
        <dbReference type="SAM" id="MobiDB-lite"/>
    </source>
</evidence>
<dbReference type="CDD" id="cd06558">
    <property type="entry name" value="crotonase-like"/>
    <property type="match status" value="1"/>
</dbReference>
<dbReference type="Gene3D" id="1.10.12.10">
    <property type="entry name" value="Lyase 2-enoyl-coa Hydratase, Chain A, domain 2"/>
    <property type="match status" value="1"/>
</dbReference>
<protein>
    <submittedName>
        <fullName evidence="4">Enoyl-CoA hydratase/isomerase family protein</fullName>
    </submittedName>
</protein>
<dbReference type="InterPro" id="IPR018376">
    <property type="entry name" value="Enoyl-CoA_hyd/isom_CS"/>
</dbReference>
<feature type="region of interest" description="Disordered" evidence="3">
    <location>
        <begin position="234"/>
        <end position="259"/>
    </location>
</feature>
<dbReference type="PANTHER" id="PTHR43459:SF1">
    <property type="entry name" value="EG:BACN32G11.4 PROTEIN"/>
    <property type="match status" value="1"/>
</dbReference>
<evidence type="ECO:0000313" key="4">
    <source>
        <dbReference type="EMBL" id="XDQ67149.1"/>
    </source>
</evidence>
<dbReference type="InterPro" id="IPR001753">
    <property type="entry name" value="Enoyl-CoA_hydra/iso"/>
</dbReference>
<accession>A0AB39SIW0</accession>
<feature type="compositionally biased region" description="Basic and acidic residues" evidence="3">
    <location>
        <begin position="235"/>
        <end position="259"/>
    </location>
</feature>
<organism evidence="4">
    <name type="scientific">Streptomyces sp. R35</name>
    <dbReference type="NCBI Taxonomy" id="3238630"/>
    <lineage>
        <taxon>Bacteria</taxon>
        <taxon>Bacillati</taxon>
        <taxon>Actinomycetota</taxon>
        <taxon>Actinomycetes</taxon>
        <taxon>Kitasatosporales</taxon>
        <taxon>Streptomycetaceae</taxon>
        <taxon>Streptomyces</taxon>
    </lineage>
</organism>
<evidence type="ECO:0000256" key="1">
    <source>
        <dbReference type="ARBA" id="ARBA00005254"/>
    </source>
</evidence>
<comment type="similarity">
    <text evidence="1 2">Belongs to the enoyl-CoA hydratase/isomerase family.</text>
</comment>
<evidence type="ECO:0000256" key="2">
    <source>
        <dbReference type="RuleBase" id="RU003707"/>
    </source>
</evidence>
<gene>
    <name evidence="4" type="ORF">AB5J50_43380</name>
</gene>
<reference evidence="4" key="1">
    <citation type="submission" date="2024-07" db="EMBL/GenBank/DDBJ databases">
        <authorList>
            <person name="Yu S.T."/>
        </authorList>
    </citation>
    <scope>NUCLEOTIDE SEQUENCE</scope>
    <source>
        <strain evidence="4">R35</strain>
    </source>
</reference>
<dbReference type="Pfam" id="PF00378">
    <property type="entry name" value="ECH_1"/>
    <property type="match status" value="1"/>
</dbReference>
<proteinExistence type="inferred from homology"/>
<dbReference type="SUPFAM" id="SSF52096">
    <property type="entry name" value="ClpP/crotonase"/>
    <property type="match status" value="1"/>
</dbReference>
<dbReference type="InterPro" id="IPR014748">
    <property type="entry name" value="Enoyl-CoA_hydra_C"/>
</dbReference>
<dbReference type="InterPro" id="IPR029045">
    <property type="entry name" value="ClpP/crotonase-like_dom_sf"/>
</dbReference>
<dbReference type="EMBL" id="CP163440">
    <property type="protein sequence ID" value="XDQ67149.1"/>
    <property type="molecule type" value="Genomic_DNA"/>
</dbReference>
<dbReference type="PANTHER" id="PTHR43459">
    <property type="entry name" value="ENOYL-COA HYDRATASE"/>
    <property type="match status" value="1"/>
</dbReference>
<sequence length="259" mass="26879">MNTVTTARKGPVEWITLDRPDRLNALDEPTRRSLLAALRRADEDPDVRCVVLTGSGRAFCVGQDLSARHELVDAGATVRDTYNPLVTAITGMDTPVIAAVNGLAVGAGMGLALVCDLVVAADTASFACAFGKVGLVPDTGVSSVLVRALGHIRAFELATTGRSLSAREVHGLGLINTVVPAEGLEAEAQARADALAAGPARAFALTKRVFRLAAQAPIAEVVAAEADGQGIAARSPEHAEGMAAFTEKRAPRFADARHP</sequence>
<dbReference type="PROSITE" id="PS00166">
    <property type="entry name" value="ENOYL_COA_HYDRATASE"/>
    <property type="match status" value="1"/>
</dbReference>
<name>A0AB39SIW0_9ACTN</name>
<dbReference type="Gene3D" id="3.90.226.10">
    <property type="entry name" value="2-enoyl-CoA Hydratase, Chain A, domain 1"/>
    <property type="match status" value="1"/>
</dbReference>
<dbReference type="GO" id="GO:0003824">
    <property type="term" value="F:catalytic activity"/>
    <property type="evidence" value="ECO:0007669"/>
    <property type="project" value="InterPro"/>
</dbReference>
<dbReference type="RefSeq" id="WP_369264076.1">
    <property type="nucleotide sequence ID" value="NZ_CP163440.1"/>
</dbReference>